<evidence type="ECO:0000313" key="1">
    <source>
        <dbReference type="EnsemblPlants" id="AET7Gv20787900.1"/>
    </source>
</evidence>
<dbReference type="EnsemblPlants" id="AET7Gv20787900.1">
    <property type="protein sequence ID" value="AET7Gv20787900.1"/>
    <property type="gene ID" value="AET7Gv20787900"/>
</dbReference>
<name>A0A453S225_AEGTS</name>
<dbReference type="Proteomes" id="UP000015105">
    <property type="component" value="Chromosome 7D"/>
</dbReference>
<evidence type="ECO:0000313" key="2">
    <source>
        <dbReference type="Proteomes" id="UP000015105"/>
    </source>
</evidence>
<proteinExistence type="predicted"/>
<keyword evidence="2" id="KW-1185">Reference proteome</keyword>
<dbReference type="AlphaFoldDB" id="A0A453S225"/>
<sequence>MHGVMEAGFSYSIISLDGTYICECVWYKCAYTHFPGLFREEVDILHHMGSCASKDDMAARPRSAAVHPCPWITPTALPAPGQQVAVRMRASELRALHEAAGGDTRGGDADAGIGRAILDGCVAGRWTWSPASASYLAG</sequence>
<organism evidence="1 2">
    <name type="scientific">Aegilops tauschii subsp. strangulata</name>
    <name type="common">Goatgrass</name>
    <dbReference type="NCBI Taxonomy" id="200361"/>
    <lineage>
        <taxon>Eukaryota</taxon>
        <taxon>Viridiplantae</taxon>
        <taxon>Streptophyta</taxon>
        <taxon>Embryophyta</taxon>
        <taxon>Tracheophyta</taxon>
        <taxon>Spermatophyta</taxon>
        <taxon>Magnoliopsida</taxon>
        <taxon>Liliopsida</taxon>
        <taxon>Poales</taxon>
        <taxon>Poaceae</taxon>
        <taxon>BOP clade</taxon>
        <taxon>Pooideae</taxon>
        <taxon>Triticodae</taxon>
        <taxon>Triticeae</taxon>
        <taxon>Triticinae</taxon>
        <taxon>Aegilops</taxon>
    </lineage>
</organism>
<reference evidence="1" key="3">
    <citation type="journal article" date="2017" name="Nature">
        <title>Genome sequence of the progenitor of the wheat D genome Aegilops tauschii.</title>
        <authorList>
            <person name="Luo M.C."/>
            <person name="Gu Y.Q."/>
            <person name="Puiu D."/>
            <person name="Wang H."/>
            <person name="Twardziok S.O."/>
            <person name="Deal K.R."/>
            <person name="Huo N."/>
            <person name="Zhu T."/>
            <person name="Wang L."/>
            <person name="Wang Y."/>
            <person name="McGuire P.E."/>
            <person name="Liu S."/>
            <person name="Long H."/>
            <person name="Ramasamy R.K."/>
            <person name="Rodriguez J.C."/>
            <person name="Van S.L."/>
            <person name="Yuan L."/>
            <person name="Wang Z."/>
            <person name="Xia Z."/>
            <person name="Xiao L."/>
            <person name="Anderson O.D."/>
            <person name="Ouyang S."/>
            <person name="Liang Y."/>
            <person name="Zimin A.V."/>
            <person name="Pertea G."/>
            <person name="Qi P."/>
            <person name="Bennetzen J.L."/>
            <person name="Dai X."/>
            <person name="Dawson M.W."/>
            <person name="Muller H.G."/>
            <person name="Kugler K."/>
            <person name="Rivarola-Duarte L."/>
            <person name="Spannagl M."/>
            <person name="Mayer K.F.X."/>
            <person name="Lu F.H."/>
            <person name="Bevan M.W."/>
            <person name="Leroy P."/>
            <person name="Li P."/>
            <person name="You F.M."/>
            <person name="Sun Q."/>
            <person name="Liu Z."/>
            <person name="Lyons E."/>
            <person name="Wicker T."/>
            <person name="Salzberg S.L."/>
            <person name="Devos K.M."/>
            <person name="Dvorak J."/>
        </authorList>
    </citation>
    <scope>NUCLEOTIDE SEQUENCE [LARGE SCALE GENOMIC DNA]</scope>
    <source>
        <strain evidence="1">cv. AL8/78</strain>
    </source>
</reference>
<reference evidence="2" key="2">
    <citation type="journal article" date="2017" name="Nat. Plants">
        <title>The Aegilops tauschii genome reveals multiple impacts of transposons.</title>
        <authorList>
            <person name="Zhao G."/>
            <person name="Zou C."/>
            <person name="Li K."/>
            <person name="Wang K."/>
            <person name="Li T."/>
            <person name="Gao L."/>
            <person name="Zhang X."/>
            <person name="Wang H."/>
            <person name="Yang Z."/>
            <person name="Liu X."/>
            <person name="Jiang W."/>
            <person name="Mao L."/>
            <person name="Kong X."/>
            <person name="Jiao Y."/>
            <person name="Jia J."/>
        </authorList>
    </citation>
    <scope>NUCLEOTIDE SEQUENCE [LARGE SCALE GENOMIC DNA]</scope>
    <source>
        <strain evidence="2">cv. AL8/78</strain>
    </source>
</reference>
<reference evidence="1" key="4">
    <citation type="submission" date="2019-03" db="UniProtKB">
        <authorList>
            <consortium name="EnsemblPlants"/>
        </authorList>
    </citation>
    <scope>IDENTIFICATION</scope>
</reference>
<reference evidence="1" key="5">
    <citation type="journal article" date="2021" name="G3 (Bethesda)">
        <title>Aegilops tauschii genome assembly Aet v5.0 features greater sequence contiguity and improved annotation.</title>
        <authorList>
            <person name="Wang L."/>
            <person name="Zhu T."/>
            <person name="Rodriguez J.C."/>
            <person name="Deal K.R."/>
            <person name="Dubcovsky J."/>
            <person name="McGuire P.E."/>
            <person name="Lux T."/>
            <person name="Spannagl M."/>
            <person name="Mayer K.F.X."/>
            <person name="Baldrich P."/>
            <person name="Meyers B.C."/>
            <person name="Huo N."/>
            <person name="Gu Y.Q."/>
            <person name="Zhou H."/>
            <person name="Devos K.M."/>
            <person name="Bennetzen J.L."/>
            <person name="Unver T."/>
            <person name="Budak H."/>
            <person name="Gulick P.J."/>
            <person name="Galiba G."/>
            <person name="Kalapos B."/>
            <person name="Nelson D.R."/>
            <person name="Li P."/>
            <person name="You F.M."/>
            <person name="Luo M.C."/>
            <person name="Dvorak J."/>
        </authorList>
    </citation>
    <scope>NUCLEOTIDE SEQUENCE [LARGE SCALE GENOMIC DNA]</scope>
    <source>
        <strain evidence="1">cv. AL8/78</strain>
    </source>
</reference>
<accession>A0A453S225</accession>
<reference evidence="2" key="1">
    <citation type="journal article" date="2014" name="Science">
        <title>Ancient hybridizations among the ancestral genomes of bread wheat.</title>
        <authorList>
            <consortium name="International Wheat Genome Sequencing Consortium,"/>
            <person name="Marcussen T."/>
            <person name="Sandve S.R."/>
            <person name="Heier L."/>
            <person name="Spannagl M."/>
            <person name="Pfeifer M."/>
            <person name="Jakobsen K.S."/>
            <person name="Wulff B.B."/>
            <person name="Steuernagel B."/>
            <person name="Mayer K.F."/>
            <person name="Olsen O.A."/>
        </authorList>
    </citation>
    <scope>NUCLEOTIDE SEQUENCE [LARGE SCALE GENOMIC DNA]</scope>
    <source>
        <strain evidence="2">cv. AL8/78</strain>
    </source>
</reference>
<dbReference type="Gramene" id="AET7Gv20787900.1">
    <property type="protein sequence ID" value="AET7Gv20787900.1"/>
    <property type="gene ID" value="AET7Gv20787900"/>
</dbReference>
<protein>
    <submittedName>
        <fullName evidence="1">Uncharacterized protein</fullName>
    </submittedName>
</protein>